<comment type="caution">
    <text evidence="1">The sequence shown here is derived from an EMBL/GenBank/DDBJ whole genome shotgun (WGS) entry which is preliminary data.</text>
</comment>
<protein>
    <submittedName>
        <fullName evidence="1">28166_t:CDS:1</fullName>
    </submittedName>
</protein>
<gene>
    <name evidence="1" type="ORF">RPERSI_LOCUS5045</name>
</gene>
<accession>A0ACA9M9M2</accession>
<keyword evidence="2" id="KW-1185">Reference proteome</keyword>
<sequence>SAGGPLAGVWNFFNKGSSVKAHAKPVDLEKHLVLDCPNQNKDIIDFYTQIIANRQGRSQAAS</sequence>
<evidence type="ECO:0000313" key="2">
    <source>
        <dbReference type="Proteomes" id="UP000789920"/>
    </source>
</evidence>
<dbReference type="EMBL" id="CAJVQC010007387">
    <property type="protein sequence ID" value="CAG8578585.1"/>
    <property type="molecule type" value="Genomic_DNA"/>
</dbReference>
<feature type="non-terminal residue" evidence="1">
    <location>
        <position position="1"/>
    </location>
</feature>
<proteinExistence type="predicted"/>
<reference evidence="1" key="1">
    <citation type="submission" date="2021-06" db="EMBL/GenBank/DDBJ databases">
        <authorList>
            <person name="Kallberg Y."/>
            <person name="Tangrot J."/>
            <person name="Rosling A."/>
        </authorList>
    </citation>
    <scope>NUCLEOTIDE SEQUENCE</scope>
    <source>
        <strain evidence="1">MA461A</strain>
    </source>
</reference>
<dbReference type="Proteomes" id="UP000789920">
    <property type="component" value="Unassembled WGS sequence"/>
</dbReference>
<evidence type="ECO:0000313" key="1">
    <source>
        <dbReference type="EMBL" id="CAG8578585.1"/>
    </source>
</evidence>
<name>A0ACA9M9M2_9GLOM</name>
<organism evidence="1 2">
    <name type="scientific">Racocetra persica</name>
    <dbReference type="NCBI Taxonomy" id="160502"/>
    <lineage>
        <taxon>Eukaryota</taxon>
        <taxon>Fungi</taxon>
        <taxon>Fungi incertae sedis</taxon>
        <taxon>Mucoromycota</taxon>
        <taxon>Glomeromycotina</taxon>
        <taxon>Glomeromycetes</taxon>
        <taxon>Diversisporales</taxon>
        <taxon>Gigasporaceae</taxon>
        <taxon>Racocetra</taxon>
    </lineage>
</organism>